<name>A0A7G6VVG0_9SPHN</name>
<evidence type="ECO:0000313" key="6">
    <source>
        <dbReference type="EMBL" id="QNE05725.1"/>
    </source>
</evidence>
<dbReference type="GO" id="GO:0003677">
    <property type="term" value="F:DNA binding"/>
    <property type="evidence" value="ECO:0007669"/>
    <property type="project" value="UniProtKB-KW"/>
</dbReference>
<dbReference type="PROSITE" id="PS00622">
    <property type="entry name" value="HTH_LUXR_1"/>
    <property type="match status" value="1"/>
</dbReference>
<keyword evidence="1" id="KW-0805">Transcription regulation</keyword>
<dbReference type="Pfam" id="PF13211">
    <property type="entry name" value="DUF4019"/>
    <property type="match status" value="1"/>
</dbReference>
<keyword evidence="4" id="KW-0812">Transmembrane</keyword>
<accession>A0A7G6VVG0</accession>
<feature type="transmembrane region" description="Helical" evidence="4">
    <location>
        <begin position="115"/>
        <end position="137"/>
    </location>
</feature>
<gene>
    <name evidence="6" type="ORF">H4O24_03325</name>
</gene>
<evidence type="ECO:0000259" key="5">
    <source>
        <dbReference type="PROSITE" id="PS50043"/>
    </source>
</evidence>
<dbReference type="PRINTS" id="PR00038">
    <property type="entry name" value="HTHLUXR"/>
</dbReference>
<dbReference type="CDD" id="cd06170">
    <property type="entry name" value="LuxR_C_like"/>
    <property type="match status" value="1"/>
</dbReference>
<dbReference type="SUPFAM" id="SSF46894">
    <property type="entry name" value="C-terminal effector domain of the bipartite response regulators"/>
    <property type="match status" value="1"/>
</dbReference>
<dbReference type="SMART" id="SM00421">
    <property type="entry name" value="HTH_LUXR"/>
    <property type="match status" value="1"/>
</dbReference>
<evidence type="ECO:0000256" key="1">
    <source>
        <dbReference type="ARBA" id="ARBA00023015"/>
    </source>
</evidence>
<dbReference type="GO" id="GO:0006355">
    <property type="term" value="P:regulation of DNA-templated transcription"/>
    <property type="evidence" value="ECO:0007669"/>
    <property type="project" value="InterPro"/>
</dbReference>
<dbReference type="RefSeq" id="WP_185884794.1">
    <property type="nucleotide sequence ID" value="NZ_CP060052.1"/>
</dbReference>
<dbReference type="InterPro" id="IPR036388">
    <property type="entry name" value="WH-like_DNA-bd_sf"/>
</dbReference>
<proteinExistence type="predicted"/>
<evidence type="ECO:0000313" key="7">
    <source>
        <dbReference type="Proteomes" id="UP000515297"/>
    </source>
</evidence>
<evidence type="ECO:0000256" key="4">
    <source>
        <dbReference type="SAM" id="Phobius"/>
    </source>
</evidence>
<sequence>MSADRPALTEREKDALRLLLAGHEAKSIARELDLSVHTVNDRLRSARAKLGVSSSREAARRWAQMDGETPVSGVPENPAHTPEMPAHKVFGIASADTGRPQASPSTTRRAKGHSLVWLSGGMIIMSLVIAVAALSSLGGGTAPAAPPPAPAATQAPSAIDAAAQTAATAAARDWLALIDRGQWQESWQQAGMLFRSQITSDRWTRQVQPVREPLGAVVSRELVQTNAAGSLPGAPAGDYVVLQFRSDFADMQDTIETVTLARGDSGWAVIGYFIRAA</sequence>
<dbReference type="EMBL" id="CP060052">
    <property type="protein sequence ID" value="QNE05725.1"/>
    <property type="molecule type" value="Genomic_DNA"/>
</dbReference>
<dbReference type="InterPro" id="IPR000792">
    <property type="entry name" value="Tscrpt_reg_LuxR_C"/>
</dbReference>
<dbReference type="AlphaFoldDB" id="A0A7G6VVG0"/>
<feature type="domain" description="HTH luxR-type" evidence="5">
    <location>
        <begin position="1"/>
        <end position="66"/>
    </location>
</feature>
<reference evidence="6 7" key="1">
    <citation type="submission" date="2020-08" db="EMBL/GenBank/DDBJ databases">
        <authorList>
            <person name="Liu G."/>
            <person name="Sun C."/>
        </authorList>
    </citation>
    <scope>NUCLEOTIDE SEQUENCE [LARGE SCALE GENOMIC DNA]</scope>
    <source>
        <strain evidence="6 7">OT19</strain>
    </source>
</reference>
<keyword evidence="3" id="KW-0804">Transcription</keyword>
<organism evidence="6 7">
    <name type="scientific">Croceicoccus marinus</name>
    <dbReference type="NCBI Taxonomy" id="450378"/>
    <lineage>
        <taxon>Bacteria</taxon>
        <taxon>Pseudomonadati</taxon>
        <taxon>Pseudomonadota</taxon>
        <taxon>Alphaproteobacteria</taxon>
        <taxon>Sphingomonadales</taxon>
        <taxon>Erythrobacteraceae</taxon>
        <taxon>Croceicoccus</taxon>
    </lineage>
</organism>
<dbReference type="InterPro" id="IPR025091">
    <property type="entry name" value="DUF4019"/>
</dbReference>
<dbReference type="InterPro" id="IPR016032">
    <property type="entry name" value="Sig_transdc_resp-reg_C-effctor"/>
</dbReference>
<evidence type="ECO:0000256" key="2">
    <source>
        <dbReference type="ARBA" id="ARBA00023125"/>
    </source>
</evidence>
<protein>
    <submittedName>
        <fullName evidence="6">DUF4019 domain-containing protein</fullName>
    </submittedName>
</protein>
<dbReference type="Pfam" id="PF00196">
    <property type="entry name" value="GerE"/>
    <property type="match status" value="1"/>
</dbReference>
<keyword evidence="4" id="KW-0472">Membrane</keyword>
<keyword evidence="4" id="KW-1133">Transmembrane helix</keyword>
<dbReference type="Gene3D" id="1.10.10.10">
    <property type="entry name" value="Winged helix-like DNA-binding domain superfamily/Winged helix DNA-binding domain"/>
    <property type="match status" value="1"/>
</dbReference>
<dbReference type="Proteomes" id="UP000515297">
    <property type="component" value="Chromosome"/>
</dbReference>
<dbReference type="PANTHER" id="PTHR44688:SF16">
    <property type="entry name" value="DNA-BINDING TRANSCRIPTIONAL ACTIVATOR DEVR_DOSR"/>
    <property type="match status" value="1"/>
</dbReference>
<evidence type="ECO:0000256" key="3">
    <source>
        <dbReference type="ARBA" id="ARBA00023163"/>
    </source>
</evidence>
<keyword evidence="2" id="KW-0238">DNA-binding</keyword>
<dbReference type="PROSITE" id="PS50043">
    <property type="entry name" value="HTH_LUXR_2"/>
    <property type="match status" value="1"/>
</dbReference>
<dbReference type="PANTHER" id="PTHR44688">
    <property type="entry name" value="DNA-BINDING TRANSCRIPTIONAL ACTIVATOR DEVR_DOSR"/>
    <property type="match status" value="1"/>
</dbReference>